<evidence type="ECO:0000313" key="2">
    <source>
        <dbReference type="Proteomes" id="UP000593572"/>
    </source>
</evidence>
<dbReference type="EMBL" id="JABEZX010000005">
    <property type="protein sequence ID" value="MBA0555418.1"/>
    <property type="molecule type" value="Genomic_DNA"/>
</dbReference>
<comment type="caution">
    <text evidence="1">The sequence shown here is derived from an EMBL/GenBank/DDBJ whole genome shotgun (WGS) entry which is preliminary data.</text>
</comment>
<dbReference type="AlphaFoldDB" id="A0A7J8LSK8"/>
<dbReference type="Proteomes" id="UP000593572">
    <property type="component" value="Unassembled WGS sequence"/>
</dbReference>
<protein>
    <submittedName>
        <fullName evidence="1">Uncharacterized protein</fullName>
    </submittedName>
</protein>
<proteinExistence type="predicted"/>
<evidence type="ECO:0000313" key="1">
    <source>
        <dbReference type="EMBL" id="MBA0555418.1"/>
    </source>
</evidence>
<reference evidence="1 2" key="1">
    <citation type="journal article" date="2019" name="Genome Biol. Evol.">
        <title>Insights into the evolution of the New World diploid cottons (Gossypium, subgenus Houzingenia) based on genome sequencing.</title>
        <authorList>
            <person name="Grover C.E."/>
            <person name="Arick M.A. 2nd"/>
            <person name="Thrash A."/>
            <person name="Conover J.L."/>
            <person name="Sanders W.S."/>
            <person name="Peterson D.G."/>
            <person name="Frelichowski J.E."/>
            <person name="Scheffler J.A."/>
            <person name="Scheffler B.E."/>
            <person name="Wendel J.F."/>
        </authorList>
    </citation>
    <scope>NUCLEOTIDE SEQUENCE [LARGE SCALE GENOMIC DNA]</scope>
    <source>
        <strain evidence="1">157</strain>
        <tissue evidence="1">Leaf</tissue>
    </source>
</reference>
<feature type="non-terminal residue" evidence="1">
    <location>
        <position position="22"/>
    </location>
</feature>
<keyword evidence="2" id="KW-1185">Reference proteome</keyword>
<accession>A0A7J8LSK8</accession>
<name>A0A7J8LSK8_9ROSI</name>
<gene>
    <name evidence="1" type="ORF">Golob_025598</name>
</gene>
<sequence>MFLGLFTSGIQALIFATLDNVL</sequence>
<organism evidence="1 2">
    <name type="scientific">Gossypium lobatum</name>
    <dbReference type="NCBI Taxonomy" id="34289"/>
    <lineage>
        <taxon>Eukaryota</taxon>
        <taxon>Viridiplantae</taxon>
        <taxon>Streptophyta</taxon>
        <taxon>Embryophyta</taxon>
        <taxon>Tracheophyta</taxon>
        <taxon>Spermatophyta</taxon>
        <taxon>Magnoliopsida</taxon>
        <taxon>eudicotyledons</taxon>
        <taxon>Gunneridae</taxon>
        <taxon>Pentapetalae</taxon>
        <taxon>rosids</taxon>
        <taxon>malvids</taxon>
        <taxon>Malvales</taxon>
        <taxon>Malvaceae</taxon>
        <taxon>Malvoideae</taxon>
        <taxon>Gossypium</taxon>
    </lineage>
</organism>